<dbReference type="InterPro" id="IPR036259">
    <property type="entry name" value="MFS_trans_sf"/>
</dbReference>
<evidence type="ECO:0000256" key="2">
    <source>
        <dbReference type="ARBA" id="ARBA00022448"/>
    </source>
</evidence>
<keyword evidence="5 6" id="KW-0472">Membrane</keyword>
<evidence type="ECO:0000256" key="3">
    <source>
        <dbReference type="ARBA" id="ARBA00022692"/>
    </source>
</evidence>
<feature type="transmembrane region" description="Helical" evidence="6">
    <location>
        <begin position="12"/>
        <end position="34"/>
    </location>
</feature>
<feature type="transmembrane region" description="Helical" evidence="6">
    <location>
        <begin position="258"/>
        <end position="283"/>
    </location>
</feature>
<keyword evidence="3 6" id="KW-0812">Transmembrane</keyword>
<reference evidence="7 8" key="1">
    <citation type="journal article" date="2024" name="J. Plant Pathol.">
        <title>Sequence and assembly of the genome of Seiridium unicorne, isolate CBS 538.82, causal agent of cypress canker disease.</title>
        <authorList>
            <person name="Scali E."/>
            <person name="Rocca G.D."/>
            <person name="Danti R."/>
            <person name="Garbelotto M."/>
            <person name="Barberini S."/>
            <person name="Baroncelli R."/>
            <person name="Emiliani G."/>
        </authorList>
    </citation>
    <scope>NUCLEOTIDE SEQUENCE [LARGE SCALE GENOMIC DNA]</scope>
    <source>
        <strain evidence="7 8">BM-138-508</strain>
    </source>
</reference>
<protein>
    <submittedName>
        <fullName evidence="7">Major facilitator superfamily (MFS) profile domain-containing protein</fullName>
    </submittedName>
</protein>
<name>A0ABR2V5X1_9PEZI</name>
<accession>A0ABR2V5X1</accession>
<evidence type="ECO:0000256" key="5">
    <source>
        <dbReference type="ARBA" id="ARBA00023136"/>
    </source>
</evidence>
<evidence type="ECO:0000313" key="8">
    <source>
        <dbReference type="Proteomes" id="UP001408356"/>
    </source>
</evidence>
<comment type="caution">
    <text evidence="7">The sequence shown here is derived from an EMBL/GenBank/DDBJ whole genome shotgun (WGS) entry which is preliminary data.</text>
</comment>
<sequence length="291" mass="32854">MRLYGGRIPFTINLALHINILYIASQILSIFPAFRMTILNDCEKAKYEMSYHVEDSKLDTLEAEMKHDNNDRVTADAAWLTAEKRLVRKLDFTLVSTLWLLYLFNYLDRNNIAQARLNSFEKDSGLVGSKFNVAMSILNVGYMIMQLPSAYGFNNFFSTIVKGMKLGNDTNTLLLPASPYLVANLVAFATAWSSDRREERDYHNSIPQGMVCIGFIVTLATTNNAARYAVAFQERACARAIIAQPVGQYLEPYDRPRFVIANVLMAVSSAISILTCVIMKWVLEEGEQEAE</sequence>
<organism evidence="7 8">
    <name type="scientific">Seiridium unicorne</name>
    <dbReference type="NCBI Taxonomy" id="138068"/>
    <lineage>
        <taxon>Eukaryota</taxon>
        <taxon>Fungi</taxon>
        <taxon>Dikarya</taxon>
        <taxon>Ascomycota</taxon>
        <taxon>Pezizomycotina</taxon>
        <taxon>Sordariomycetes</taxon>
        <taxon>Xylariomycetidae</taxon>
        <taxon>Amphisphaeriales</taxon>
        <taxon>Sporocadaceae</taxon>
        <taxon>Seiridium</taxon>
    </lineage>
</organism>
<keyword evidence="4 6" id="KW-1133">Transmembrane helix</keyword>
<evidence type="ECO:0000256" key="6">
    <source>
        <dbReference type="SAM" id="Phobius"/>
    </source>
</evidence>
<evidence type="ECO:0000256" key="1">
    <source>
        <dbReference type="ARBA" id="ARBA00004141"/>
    </source>
</evidence>
<evidence type="ECO:0000256" key="4">
    <source>
        <dbReference type="ARBA" id="ARBA00022989"/>
    </source>
</evidence>
<gene>
    <name evidence="7" type="ORF">SUNI508_04878</name>
</gene>
<dbReference type="EMBL" id="JARVKF010000124">
    <property type="protein sequence ID" value="KAK9422199.1"/>
    <property type="molecule type" value="Genomic_DNA"/>
</dbReference>
<feature type="transmembrane region" description="Helical" evidence="6">
    <location>
        <begin position="173"/>
        <end position="192"/>
    </location>
</feature>
<feature type="transmembrane region" description="Helical" evidence="6">
    <location>
        <begin position="90"/>
        <end position="107"/>
    </location>
</feature>
<dbReference type="SUPFAM" id="SSF103473">
    <property type="entry name" value="MFS general substrate transporter"/>
    <property type="match status" value="1"/>
</dbReference>
<dbReference type="Proteomes" id="UP001408356">
    <property type="component" value="Unassembled WGS sequence"/>
</dbReference>
<evidence type="ECO:0000313" key="7">
    <source>
        <dbReference type="EMBL" id="KAK9422199.1"/>
    </source>
</evidence>
<keyword evidence="8" id="KW-1185">Reference proteome</keyword>
<dbReference type="Gene3D" id="1.20.1250.20">
    <property type="entry name" value="MFS general substrate transporter like domains"/>
    <property type="match status" value="1"/>
</dbReference>
<proteinExistence type="predicted"/>
<dbReference type="PANTHER" id="PTHR43791">
    <property type="entry name" value="PERMEASE-RELATED"/>
    <property type="match status" value="1"/>
</dbReference>
<dbReference type="PANTHER" id="PTHR43791:SF36">
    <property type="entry name" value="TRANSPORTER, PUTATIVE (AFU_ORTHOLOGUE AFUA_6G08340)-RELATED"/>
    <property type="match status" value="1"/>
</dbReference>
<keyword evidence="2" id="KW-0813">Transport</keyword>
<comment type="subcellular location">
    <subcellularLocation>
        <location evidence="1">Membrane</location>
        <topology evidence="1">Multi-pass membrane protein</topology>
    </subcellularLocation>
</comment>